<name>A0A3P8V1T7_CYNSE</name>
<keyword evidence="3 4" id="KW-0175">Coiled coil</keyword>
<dbReference type="RefSeq" id="XP_008318337.1">
    <property type="nucleotide sequence ID" value="XM_008320115.2"/>
</dbReference>
<feature type="region of interest" description="Disordered" evidence="5">
    <location>
        <begin position="201"/>
        <end position="259"/>
    </location>
</feature>
<dbReference type="PANTHER" id="PTHR16093">
    <property type="entry name" value="COILED-COIL DOMAIN-CONTAINING PROTEIN 120 FAMILY MEMBER"/>
    <property type="match status" value="1"/>
</dbReference>
<reference evidence="7 8" key="1">
    <citation type="journal article" date="2014" name="Nat. Genet.">
        <title>Whole-genome sequence of a flatfish provides insights into ZW sex chromosome evolution and adaptation to a benthic lifestyle.</title>
        <authorList>
            <person name="Chen S."/>
            <person name="Zhang G."/>
            <person name="Shao C."/>
            <person name="Huang Q."/>
            <person name="Liu G."/>
            <person name="Zhang P."/>
            <person name="Song W."/>
            <person name="An N."/>
            <person name="Chalopin D."/>
            <person name="Volff J.N."/>
            <person name="Hong Y."/>
            <person name="Li Q."/>
            <person name="Sha Z."/>
            <person name="Zhou H."/>
            <person name="Xie M."/>
            <person name="Yu Q."/>
            <person name="Liu Y."/>
            <person name="Xiang H."/>
            <person name="Wang N."/>
            <person name="Wu K."/>
            <person name="Yang C."/>
            <person name="Zhou Q."/>
            <person name="Liao X."/>
            <person name="Yang L."/>
            <person name="Hu Q."/>
            <person name="Zhang J."/>
            <person name="Meng L."/>
            <person name="Jin L."/>
            <person name="Tian Y."/>
            <person name="Lian J."/>
            <person name="Yang J."/>
            <person name="Miao G."/>
            <person name="Liu S."/>
            <person name="Liang Z."/>
            <person name="Yan F."/>
            <person name="Li Y."/>
            <person name="Sun B."/>
            <person name="Zhang H."/>
            <person name="Zhang J."/>
            <person name="Zhu Y."/>
            <person name="Du M."/>
            <person name="Zhao Y."/>
            <person name="Schartl M."/>
            <person name="Tang Q."/>
            <person name="Wang J."/>
        </authorList>
    </citation>
    <scope>NUCLEOTIDE SEQUENCE</scope>
</reference>
<dbReference type="Ensembl" id="ENSCSET00000006502.1">
    <property type="protein sequence ID" value="ENSCSEP00000006430.1"/>
    <property type="gene ID" value="ENSCSEG00000004168.1"/>
</dbReference>
<evidence type="ECO:0000313" key="7">
    <source>
        <dbReference type="Ensembl" id="ENSCSEP00000006430.1"/>
    </source>
</evidence>
<organism evidence="7 8">
    <name type="scientific">Cynoglossus semilaevis</name>
    <name type="common">Tongue sole</name>
    <dbReference type="NCBI Taxonomy" id="244447"/>
    <lineage>
        <taxon>Eukaryota</taxon>
        <taxon>Metazoa</taxon>
        <taxon>Chordata</taxon>
        <taxon>Craniata</taxon>
        <taxon>Vertebrata</taxon>
        <taxon>Euteleostomi</taxon>
        <taxon>Actinopterygii</taxon>
        <taxon>Neopterygii</taxon>
        <taxon>Teleostei</taxon>
        <taxon>Neoteleostei</taxon>
        <taxon>Acanthomorphata</taxon>
        <taxon>Carangaria</taxon>
        <taxon>Pleuronectiformes</taxon>
        <taxon>Pleuronectoidei</taxon>
        <taxon>Cynoglossidae</taxon>
        <taxon>Cynoglossinae</taxon>
        <taxon>Cynoglossus</taxon>
    </lineage>
</organism>
<dbReference type="GO" id="GO:0034334">
    <property type="term" value="P:adherens junction maintenance"/>
    <property type="evidence" value="ECO:0007669"/>
    <property type="project" value="TreeGrafter"/>
</dbReference>
<dbReference type="PANTHER" id="PTHR16093:SF6">
    <property type="entry name" value="INNATE IMMUNITY ACTIVATOR B"/>
    <property type="match status" value="1"/>
</dbReference>
<dbReference type="Ensembl" id="ENSCSET00000006504.1">
    <property type="protein sequence ID" value="ENSCSEP00000006432.1"/>
    <property type="gene ID" value="ENSCSEG00000004168.1"/>
</dbReference>
<feature type="compositionally biased region" description="Polar residues" evidence="5">
    <location>
        <begin position="294"/>
        <end position="306"/>
    </location>
</feature>
<feature type="compositionally biased region" description="Basic and acidic residues" evidence="5">
    <location>
        <begin position="597"/>
        <end position="610"/>
    </location>
</feature>
<feature type="region of interest" description="Disordered" evidence="5">
    <location>
        <begin position="1"/>
        <end position="50"/>
    </location>
</feature>
<keyword evidence="8" id="KW-1185">Reference proteome</keyword>
<evidence type="ECO:0000256" key="1">
    <source>
        <dbReference type="ARBA" id="ARBA00004496"/>
    </source>
</evidence>
<feature type="region of interest" description="Disordered" evidence="5">
    <location>
        <begin position="281"/>
        <end position="320"/>
    </location>
</feature>
<dbReference type="OrthoDB" id="10063592at2759"/>
<feature type="region of interest" description="Disordered" evidence="5">
    <location>
        <begin position="517"/>
        <end position="542"/>
    </location>
</feature>
<feature type="coiled-coil region" evidence="4">
    <location>
        <begin position="157"/>
        <end position="184"/>
    </location>
</feature>
<dbReference type="GO" id="GO:0005737">
    <property type="term" value="C:cytoplasm"/>
    <property type="evidence" value="ECO:0007669"/>
    <property type="project" value="UniProtKB-SubCell"/>
</dbReference>
<proteinExistence type="predicted"/>
<dbReference type="AlphaFoldDB" id="A0A3P8V1T7"/>
<keyword evidence="2" id="KW-0963">Cytoplasm</keyword>
<reference evidence="7" key="2">
    <citation type="submission" date="2025-05" db="UniProtKB">
        <authorList>
            <consortium name="Ensembl"/>
        </authorList>
    </citation>
    <scope>IDENTIFICATION</scope>
</reference>
<feature type="compositionally biased region" description="Low complexity" evidence="5">
    <location>
        <begin position="201"/>
        <end position="213"/>
    </location>
</feature>
<evidence type="ECO:0000256" key="3">
    <source>
        <dbReference type="ARBA" id="ARBA00023054"/>
    </source>
</evidence>
<dbReference type="OMA" id="PCQELPC"/>
<dbReference type="Proteomes" id="UP000265120">
    <property type="component" value="Chromosome 11"/>
</dbReference>
<dbReference type="InterPro" id="IPR021774">
    <property type="entry name" value="CUPID"/>
</dbReference>
<dbReference type="InterPro" id="IPR043447">
    <property type="entry name" value="CCDC120/INAVA"/>
</dbReference>
<dbReference type="GO" id="GO:0031398">
    <property type="term" value="P:positive regulation of protein ubiquitination"/>
    <property type="evidence" value="ECO:0007669"/>
    <property type="project" value="TreeGrafter"/>
</dbReference>
<feature type="region of interest" description="Disordered" evidence="5">
    <location>
        <begin position="348"/>
        <end position="391"/>
    </location>
</feature>
<dbReference type="KEGG" id="csem:103386035"/>
<feature type="compositionally biased region" description="Polar residues" evidence="5">
    <location>
        <begin position="586"/>
        <end position="596"/>
    </location>
</feature>
<dbReference type="GeneTree" id="ENSGT00940000154102"/>
<evidence type="ECO:0000259" key="6">
    <source>
        <dbReference type="Pfam" id="PF11819"/>
    </source>
</evidence>
<evidence type="ECO:0000313" key="8">
    <source>
        <dbReference type="Proteomes" id="UP000265120"/>
    </source>
</evidence>
<feature type="region of interest" description="Disordered" evidence="5">
    <location>
        <begin position="557"/>
        <end position="610"/>
    </location>
</feature>
<evidence type="ECO:0000256" key="4">
    <source>
        <dbReference type="SAM" id="Coils"/>
    </source>
</evidence>
<dbReference type="Pfam" id="PF11819">
    <property type="entry name" value="CUPID"/>
    <property type="match status" value="1"/>
</dbReference>
<feature type="compositionally biased region" description="Polar residues" evidence="5">
    <location>
        <begin position="1"/>
        <end position="13"/>
    </location>
</feature>
<dbReference type="GeneID" id="103386035"/>
<feature type="domain" description="Cytohesin Ubiquitin Protein Inducing" evidence="6">
    <location>
        <begin position="21"/>
        <end position="154"/>
    </location>
</feature>
<dbReference type="Ensembl" id="ENSCSET00000006506.1">
    <property type="protein sequence ID" value="ENSCSEP00000006434.1"/>
    <property type="gene ID" value="ENSCSEG00000004168.1"/>
</dbReference>
<feature type="compositionally biased region" description="Polar residues" evidence="5">
    <location>
        <begin position="243"/>
        <end position="259"/>
    </location>
</feature>
<comment type="subcellular location">
    <subcellularLocation>
        <location evidence="1">Cytoplasm</location>
    </subcellularLocation>
</comment>
<evidence type="ECO:0000256" key="2">
    <source>
        <dbReference type="ARBA" id="ARBA00022490"/>
    </source>
</evidence>
<protein>
    <submittedName>
        <fullName evidence="7">Innate immunity activator b</fullName>
    </submittedName>
</protein>
<accession>A0A3P8V1T7</accession>
<dbReference type="CTD" id="563192"/>
<evidence type="ECO:0000256" key="5">
    <source>
        <dbReference type="SAM" id="MobiDB-lite"/>
    </source>
</evidence>
<feature type="region of interest" description="Disordered" evidence="5">
    <location>
        <begin position="402"/>
        <end position="421"/>
    </location>
</feature>
<sequence length="625" mass="70237">MLSLITSKTQPTGRQGADMEGNGEISDTDSGIIPESGSDSPTTHTKDVTTHTRAMKLKHQALQDRLELCILELKKLCIREAELTGRLSDDYPLLPGEKLPKIRRRIGAAFKLDTQRIPQGMEESELSLVDAELALQTKIYEAARKLCQEDHTSKAVKKSRLQQCKREERKLKQLQETTFQLRMKHGRSSPLPAFNIAQQDLGTSDDSSLSDSVVQDEEVTSQSSQPSLVLPYSAVVDGPQPPTERSQLSVDGSSTPVDQQSLLLTPHKPAHLGYDSSLSLNSSPVYDDPPIQHSPWTETSLDQPYQKSKKNRSSAKNSPVKAEVLPPLEACLAKSALPVQLSHLKLTRAHSNSTPSTPEMRVHRQLSLRLSNPDSSFDKDRGRSRGPRRRLTEYTITLPEARGYYGSHTNSEDSNSEHSFSSYNSSPCQEFPCDLPKQYQPSSPYCSPLVNCGIQAFPRSGFYHNQSYTSSPSYHNPYYNDIAYSPESDSAQSYYAQQVTCPPGRYEYRYKDPAVSLQRTQRPLPPDIRLSPSPAQWDHPHYNHSGLSRQVVNEQLKSWHRRSQLKSPRSRSLDRQGAVRMKNMQLRESPSYQSPRGQERVVQRAADDSQSHWVVDDGSHYISQV</sequence>